<dbReference type="eggNOG" id="KOG2210">
    <property type="taxonomic scope" value="Eukaryota"/>
</dbReference>
<dbReference type="PANTHER" id="PTHR10972">
    <property type="entry name" value="OXYSTEROL-BINDING PROTEIN-RELATED"/>
    <property type="match status" value="1"/>
</dbReference>
<dbReference type="Gene3D" id="3.30.70.3490">
    <property type="match status" value="1"/>
</dbReference>
<keyword evidence="9" id="KW-1185">Reference proteome</keyword>
<dbReference type="EnsemblMetazoa" id="tetur01g12920.1">
    <property type="protein sequence ID" value="tetur01g12920.1"/>
    <property type="gene ID" value="tetur01g12920"/>
</dbReference>
<keyword evidence="3" id="KW-0445">Lipid transport</keyword>
<keyword evidence="6" id="KW-0472">Membrane</keyword>
<dbReference type="KEGG" id="tut:107366954"/>
<proteinExistence type="inferred from homology"/>
<sequence>MASNGGTGNGAPASTSSSTSHETTLSPSPPQPAVDNKDHYINLNPTSSHYSHSSSHSHTHQSLKTTMSTSSISSNNAGDPLSPTTPTSTTCNLGYEAIPVGTVKRDSYKDSKRLYQKQKKKAVEELLSILNDPTVLVMADWLKVRGTLKSWTKLYCELKPGLLVLYKNAKTHKSGYWVGTILLNMCEIIERPSKKDGFCFKLFNPLDQTIWAPRGPRGESFGAIVQPLPMSYLIFRASSEQAGLNWMKAIEVSLNCSIVLMRGGGNPRDALNSFLSNFNSSAEDCSPPSSAKLDLDESEIERHFKDHDLEDDTQTDHEENTETASQGHHSTDSDSSTVSIQDPHPSRAIKQSSGGSLVYSVNQVEDSVIETVYVEEVTEDVSTMGEECQTEEVAEENKSLLWSLLKQVRPGMDLSKVVLPTFILEPRSFLDKLSDYYYHCDILSKAALEEDPLIRMKKVVKWYLSGFYKKPKGLKKPYNPILGECFRCYWAHPETDSRTFYISEQVSHHPPISTFYVTNRKDGYCISGSILAKSKFYGNSVSAILNGTAKLTFLNRGEDYTLTMPYAHCKGILMGTLSLELGGKVDIKCEKTGYCTEMEFKLKPFLGGSELCNNVVGKIKLGKETLCTLDGHWDTLIKVKDKRTGQESILWEVTSDVRNARLKRHLVPLDSQEDFESEKMWRNVTNAIINGDQIAATEEKTILEEEQRREARERLINKESWNARNFIQDLCNGEWIYRYLDSRPWDPRTDVLQYERNFQIQTKTRHKTPTVACRTSSVVSIDNPLAVARLATHRSPKSPRDQKTESLGSEHSSASQVSTSHLENRADGNTILTGKNQIEQLVNKLDTLHDKLCSIEKQITANQIVQQMKIKQTTSSTQPSHSANNSEIIGVLGNSHQIKMIIGFLLLSIFSQIIITLAFGSSKKLK</sequence>
<evidence type="ECO:0000256" key="1">
    <source>
        <dbReference type="ARBA" id="ARBA00008842"/>
    </source>
</evidence>
<dbReference type="FunFam" id="1.10.287.2720:FF:000002">
    <property type="entry name" value="Oxysterol-binding protein"/>
    <property type="match status" value="1"/>
</dbReference>
<dbReference type="InterPro" id="IPR037239">
    <property type="entry name" value="OSBP_sf"/>
</dbReference>
<dbReference type="EMBL" id="CAEY01000473">
    <property type="status" value="NOT_ANNOTATED_CDS"/>
    <property type="molecule type" value="Genomic_DNA"/>
</dbReference>
<dbReference type="GO" id="GO:0015485">
    <property type="term" value="F:cholesterol binding"/>
    <property type="evidence" value="ECO:0007669"/>
    <property type="project" value="TreeGrafter"/>
</dbReference>
<feature type="region of interest" description="Disordered" evidence="5">
    <location>
        <begin position="1"/>
        <end position="89"/>
    </location>
</feature>
<reference evidence="9" key="1">
    <citation type="submission" date="2011-08" db="EMBL/GenBank/DDBJ databases">
        <authorList>
            <person name="Rombauts S."/>
        </authorList>
    </citation>
    <scope>NUCLEOTIDE SEQUENCE</scope>
    <source>
        <strain evidence="9">London</strain>
    </source>
</reference>
<dbReference type="PANTHER" id="PTHR10972:SF102">
    <property type="entry name" value="OXYSTEROL-BINDING PROTEIN"/>
    <property type="match status" value="1"/>
</dbReference>
<dbReference type="HOGENOM" id="CLU_012334_2_0_1"/>
<dbReference type="GO" id="GO:0032541">
    <property type="term" value="C:cortical endoplasmic reticulum"/>
    <property type="evidence" value="ECO:0007669"/>
    <property type="project" value="TreeGrafter"/>
</dbReference>
<keyword evidence="4" id="KW-0446">Lipid-binding</keyword>
<feature type="compositionally biased region" description="Polar residues" evidence="5">
    <location>
        <begin position="805"/>
        <end position="821"/>
    </location>
</feature>
<feature type="compositionally biased region" description="Low complexity" evidence="5">
    <location>
        <begin position="10"/>
        <end position="26"/>
    </location>
</feature>
<dbReference type="STRING" id="32264.T1JT55"/>
<feature type="transmembrane region" description="Helical" evidence="6">
    <location>
        <begin position="900"/>
        <end position="920"/>
    </location>
</feature>
<protein>
    <recommendedName>
        <fullName evidence="7">PH domain-containing protein</fullName>
    </recommendedName>
</protein>
<dbReference type="OrthoDB" id="10053431at2759"/>
<keyword evidence="6" id="KW-1133">Transmembrane helix</keyword>
<evidence type="ECO:0000256" key="2">
    <source>
        <dbReference type="ARBA" id="ARBA00022448"/>
    </source>
</evidence>
<dbReference type="Gene3D" id="2.30.29.30">
    <property type="entry name" value="Pleckstrin-homology domain (PH domain)/Phosphotyrosine-binding domain (PTB)"/>
    <property type="match status" value="1"/>
</dbReference>
<dbReference type="SUPFAM" id="SSF50729">
    <property type="entry name" value="PH domain-like"/>
    <property type="match status" value="1"/>
</dbReference>
<gene>
    <name evidence="8" type="primary">107366954</name>
</gene>
<dbReference type="GO" id="GO:0016020">
    <property type="term" value="C:membrane"/>
    <property type="evidence" value="ECO:0007669"/>
    <property type="project" value="TreeGrafter"/>
</dbReference>
<feature type="region of interest" description="Disordered" evidence="5">
    <location>
        <begin position="306"/>
        <end position="353"/>
    </location>
</feature>
<feature type="region of interest" description="Disordered" evidence="5">
    <location>
        <begin position="789"/>
        <end position="828"/>
    </location>
</feature>
<dbReference type="OMA" id="NDQGKWA"/>
<evidence type="ECO:0000313" key="8">
    <source>
        <dbReference type="EnsemblMetazoa" id="tetur01g12920.1"/>
    </source>
</evidence>
<dbReference type="Proteomes" id="UP000015104">
    <property type="component" value="Unassembled WGS sequence"/>
</dbReference>
<keyword evidence="2" id="KW-0813">Transport</keyword>
<evidence type="ECO:0000256" key="4">
    <source>
        <dbReference type="ARBA" id="ARBA00023121"/>
    </source>
</evidence>
<dbReference type="InterPro" id="IPR000648">
    <property type="entry name" value="Oxysterol-bd"/>
</dbReference>
<dbReference type="SUPFAM" id="SSF144000">
    <property type="entry name" value="Oxysterol-binding protein-like"/>
    <property type="match status" value="1"/>
</dbReference>
<feature type="domain" description="PH" evidence="7">
    <location>
        <begin position="135"/>
        <end position="255"/>
    </location>
</feature>
<dbReference type="InterPro" id="IPR001849">
    <property type="entry name" value="PH_domain"/>
</dbReference>
<dbReference type="Pfam" id="PF00169">
    <property type="entry name" value="PH"/>
    <property type="match status" value="1"/>
</dbReference>
<dbReference type="Pfam" id="PF01237">
    <property type="entry name" value="Oxysterol_BP"/>
    <property type="match status" value="1"/>
</dbReference>
<evidence type="ECO:0000256" key="5">
    <source>
        <dbReference type="SAM" id="MobiDB-lite"/>
    </source>
</evidence>
<dbReference type="Gene3D" id="2.40.160.120">
    <property type="match status" value="1"/>
</dbReference>
<evidence type="ECO:0000313" key="9">
    <source>
        <dbReference type="Proteomes" id="UP000015104"/>
    </source>
</evidence>
<dbReference type="AlphaFoldDB" id="T1JT55"/>
<reference evidence="8" key="2">
    <citation type="submission" date="2015-06" db="UniProtKB">
        <authorList>
            <consortium name="EnsemblMetazoa"/>
        </authorList>
    </citation>
    <scope>IDENTIFICATION</scope>
</reference>
<dbReference type="SMART" id="SM00233">
    <property type="entry name" value="PH"/>
    <property type="match status" value="1"/>
</dbReference>
<dbReference type="GO" id="GO:0005829">
    <property type="term" value="C:cytosol"/>
    <property type="evidence" value="ECO:0007669"/>
    <property type="project" value="TreeGrafter"/>
</dbReference>
<dbReference type="FunFam" id="2.40.160.120:FF:000004">
    <property type="entry name" value="Oxysterol-binding protein"/>
    <property type="match status" value="1"/>
</dbReference>
<name>T1JT55_TETUR</name>
<dbReference type="GO" id="GO:0006869">
    <property type="term" value="P:lipid transport"/>
    <property type="evidence" value="ECO:0007669"/>
    <property type="project" value="UniProtKB-KW"/>
</dbReference>
<organism evidence="8 9">
    <name type="scientific">Tetranychus urticae</name>
    <name type="common">Two-spotted spider mite</name>
    <dbReference type="NCBI Taxonomy" id="32264"/>
    <lineage>
        <taxon>Eukaryota</taxon>
        <taxon>Metazoa</taxon>
        <taxon>Ecdysozoa</taxon>
        <taxon>Arthropoda</taxon>
        <taxon>Chelicerata</taxon>
        <taxon>Arachnida</taxon>
        <taxon>Acari</taxon>
        <taxon>Acariformes</taxon>
        <taxon>Trombidiformes</taxon>
        <taxon>Prostigmata</taxon>
        <taxon>Eleutherengona</taxon>
        <taxon>Raphignathae</taxon>
        <taxon>Tetranychoidea</taxon>
        <taxon>Tetranychidae</taxon>
        <taxon>Tetranychus</taxon>
    </lineage>
</organism>
<keyword evidence="6" id="KW-0812">Transmembrane</keyword>
<dbReference type="FunFam" id="2.30.29.30:FF:000030">
    <property type="entry name" value="Oxysterol-binding protein"/>
    <property type="match status" value="1"/>
</dbReference>
<evidence type="ECO:0000256" key="6">
    <source>
        <dbReference type="SAM" id="Phobius"/>
    </source>
</evidence>
<evidence type="ECO:0000256" key="3">
    <source>
        <dbReference type="ARBA" id="ARBA00023055"/>
    </source>
</evidence>
<dbReference type="PROSITE" id="PS50003">
    <property type="entry name" value="PH_DOMAIN"/>
    <property type="match status" value="1"/>
</dbReference>
<evidence type="ECO:0000259" key="7">
    <source>
        <dbReference type="PROSITE" id="PS50003"/>
    </source>
</evidence>
<feature type="compositionally biased region" description="Basic and acidic residues" evidence="5">
    <location>
        <begin position="306"/>
        <end position="320"/>
    </location>
</feature>
<accession>T1JT55</accession>
<comment type="similarity">
    <text evidence="1">Belongs to the OSBP family.</text>
</comment>
<dbReference type="InterPro" id="IPR011993">
    <property type="entry name" value="PH-like_dom_sf"/>
</dbReference>
<dbReference type="Gene3D" id="1.10.287.2720">
    <property type="match status" value="1"/>
</dbReference>
<feature type="compositionally biased region" description="Low complexity" evidence="5">
    <location>
        <begin position="62"/>
        <end position="74"/>
    </location>
</feature>
<dbReference type="CDD" id="cd13286">
    <property type="entry name" value="PH_OPR5_ORP8"/>
    <property type="match status" value="1"/>
</dbReference>